<protein>
    <recommendedName>
        <fullName evidence="4">Transposase</fullName>
    </recommendedName>
</protein>
<reference evidence="2" key="1">
    <citation type="submission" date="2020-08" db="EMBL/GenBank/DDBJ databases">
        <title>Plant Genome Project.</title>
        <authorList>
            <person name="Zhang R.-G."/>
        </authorList>
    </citation>
    <scope>NUCLEOTIDE SEQUENCE</scope>
    <source>
        <strain evidence="2">WSP0</strain>
        <tissue evidence="2">Leaf</tissue>
    </source>
</reference>
<organism evidence="2 3">
    <name type="scientific">Rhododendron griersonianum</name>
    <dbReference type="NCBI Taxonomy" id="479676"/>
    <lineage>
        <taxon>Eukaryota</taxon>
        <taxon>Viridiplantae</taxon>
        <taxon>Streptophyta</taxon>
        <taxon>Embryophyta</taxon>
        <taxon>Tracheophyta</taxon>
        <taxon>Spermatophyta</taxon>
        <taxon>Magnoliopsida</taxon>
        <taxon>eudicotyledons</taxon>
        <taxon>Gunneridae</taxon>
        <taxon>Pentapetalae</taxon>
        <taxon>asterids</taxon>
        <taxon>Ericales</taxon>
        <taxon>Ericaceae</taxon>
        <taxon>Ericoideae</taxon>
        <taxon>Rhodoreae</taxon>
        <taxon>Rhododendron</taxon>
    </lineage>
</organism>
<evidence type="ECO:0000313" key="3">
    <source>
        <dbReference type="Proteomes" id="UP000823749"/>
    </source>
</evidence>
<dbReference type="AlphaFoldDB" id="A0AAV6ITF3"/>
<dbReference type="Proteomes" id="UP000823749">
    <property type="component" value="Chromosome 9"/>
</dbReference>
<evidence type="ECO:0008006" key="4">
    <source>
        <dbReference type="Google" id="ProtNLM"/>
    </source>
</evidence>
<dbReference type="EMBL" id="JACTNZ010000009">
    <property type="protein sequence ID" value="KAG5531558.1"/>
    <property type="molecule type" value="Genomic_DNA"/>
</dbReference>
<feature type="compositionally biased region" description="Acidic residues" evidence="1">
    <location>
        <begin position="28"/>
        <end position="40"/>
    </location>
</feature>
<name>A0AAV6ITF3_9ERIC</name>
<feature type="region of interest" description="Disordered" evidence="1">
    <location>
        <begin position="115"/>
        <end position="167"/>
    </location>
</feature>
<feature type="region of interest" description="Disordered" evidence="1">
    <location>
        <begin position="18"/>
        <end position="66"/>
    </location>
</feature>
<comment type="caution">
    <text evidence="2">The sequence shown here is derived from an EMBL/GenBank/DDBJ whole genome shotgun (WGS) entry which is preliminary data.</text>
</comment>
<gene>
    <name evidence="2" type="ORF">RHGRI_026235</name>
</gene>
<evidence type="ECO:0000256" key="1">
    <source>
        <dbReference type="SAM" id="MobiDB-lite"/>
    </source>
</evidence>
<accession>A0AAV6ITF3</accession>
<proteinExistence type="predicted"/>
<keyword evidence="3" id="KW-1185">Reference proteome</keyword>
<evidence type="ECO:0000313" key="2">
    <source>
        <dbReference type="EMBL" id="KAG5531558.1"/>
    </source>
</evidence>
<sequence length="341" mass="38641">MEKSLVGSISSLFNAKKQKSLLTSQVEEASDEEFGDDDVNDNLGDKDVNEEASGANTGDIHEEQHESMLDLEKDVDVNYDPGLWGSINDSKRIMLVLRGPMKIVRENDAFPKEVVHRIMPPGQKVGRRSSMPSPPQSSPSVTVEPSLSEDVPPRNSDALGRPLSNRVRGKTLGKGVDKLVAQNGGDKLPVPVLEQWNTLCGINAPKASMLLGVYIRRMAPIKNTLTWWDINEATQSIIIQVVLEKIKISDDYHNNQVAQKAVHAKCYRIHLNWRYHMKLHYRQLLKDGEDTYSSPYENMNPEDWRHLIDDVWATEKHKPEDNGYANLEFPEFYEKMHTKKG</sequence>